<evidence type="ECO:0000313" key="1">
    <source>
        <dbReference type="EMBL" id="KAJ9653436.1"/>
    </source>
</evidence>
<keyword evidence="2" id="KW-1185">Reference proteome</keyword>
<organism evidence="1 2">
    <name type="scientific">Neophaeococcomyces mojaviensis</name>
    <dbReference type="NCBI Taxonomy" id="3383035"/>
    <lineage>
        <taxon>Eukaryota</taxon>
        <taxon>Fungi</taxon>
        <taxon>Dikarya</taxon>
        <taxon>Ascomycota</taxon>
        <taxon>Pezizomycotina</taxon>
        <taxon>Eurotiomycetes</taxon>
        <taxon>Chaetothyriomycetidae</taxon>
        <taxon>Chaetothyriales</taxon>
        <taxon>Chaetothyriales incertae sedis</taxon>
        <taxon>Neophaeococcomyces</taxon>
    </lineage>
</organism>
<accession>A0ACC3A059</accession>
<dbReference type="Proteomes" id="UP001172386">
    <property type="component" value="Unassembled WGS sequence"/>
</dbReference>
<proteinExistence type="predicted"/>
<reference evidence="1" key="1">
    <citation type="submission" date="2022-10" db="EMBL/GenBank/DDBJ databases">
        <title>Culturing micro-colonial fungi from biological soil crusts in the Mojave desert and describing Neophaeococcomyces mojavensis, and introducing the new genera and species Taxawa tesnikishii.</title>
        <authorList>
            <person name="Kurbessoian T."/>
            <person name="Stajich J.E."/>
        </authorList>
    </citation>
    <scope>NUCLEOTIDE SEQUENCE</scope>
    <source>
        <strain evidence="1">JES_112</strain>
    </source>
</reference>
<gene>
    <name evidence="1" type="ORF">H2198_007384</name>
</gene>
<name>A0ACC3A059_9EURO</name>
<protein>
    <submittedName>
        <fullName evidence="1">Uncharacterized protein</fullName>
    </submittedName>
</protein>
<comment type="caution">
    <text evidence="1">The sequence shown here is derived from an EMBL/GenBank/DDBJ whole genome shotgun (WGS) entry which is preliminary data.</text>
</comment>
<evidence type="ECO:0000313" key="2">
    <source>
        <dbReference type="Proteomes" id="UP001172386"/>
    </source>
</evidence>
<sequence>MTSQAVIKCFTLNLSKTVKGNPKNVTMSCVYSFNGNQEAPMAIGYVLAIDDTITEMRCFNEGIEHVQAFMNTDKTPVNIQGGGIILSFRLGFMDKRDELTGFMMQGEDGNDIVTTENYSEEDLEALLNYERA</sequence>
<dbReference type="EMBL" id="JAPDRQ010000154">
    <property type="protein sequence ID" value="KAJ9653436.1"/>
    <property type="molecule type" value="Genomic_DNA"/>
</dbReference>